<evidence type="ECO:0000256" key="1">
    <source>
        <dbReference type="ARBA" id="ARBA00011073"/>
    </source>
</evidence>
<evidence type="ECO:0000313" key="8">
    <source>
        <dbReference type="EMBL" id="MBC8755255.1"/>
    </source>
</evidence>
<dbReference type="RefSeq" id="WP_187562305.1">
    <property type="nucleotide sequence ID" value="NZ_JACGWS010000006.1"/>
</dbReference>
<feature type="domain" description="Peptidase S8/S53" evidence="7">
    <location>
        <begin position="276"/>
        <end position="510"/>
    </location>
</feature>
<dbReference type="InterPro" id="IPR036852">
    <property type="entry name" value="Peptidase_S8/S53_dom_sf"/>
</dbReference>
<keyword evidence="4 5" id="KW-0720">Serine protease</keyword>
<dbReference type="PROSITE" id="PS51257">
    <property type="entry name" value="PROKAR_LIPOPROTEIN"/>
    <property type="match status" value="1"/>
</dbReference>
<dbReference type="InterPro" id="IPR015500">
    <property type="entry name" value="Peptidase_S8_subtilisin-rel"/>
</dbReference>
<accession>A0ABR7Q9M3</accession>
<evidence type="ECO:0000256" key="2">
    <source>
        <dbReference type="ARBA" id="ARBA00022670"/>
    </source>
</evidence>
<comment type="caution">
    <text evidence="8">The sequence shown here is derived from an EMBL/GenBank/DDBJ whole genome shotgun (WGS) entry which is preliminary data.</text>
</comment>
<feature type="active site" description="Charge relay system" evidence="5">
    <location>
        <position position="477"/>
    </location>
</feature>
<dbReference type="Pfam" id="PF00082">
    <property type="entry name" value="Peptidase_S8"/>
    <property type="match status" value="1"/>
</dbReference>
<keyword evidence="9" id="KW-1185">Reference proteome</keyword>
<keyword evidence="2 5" id="KW-0645">Protease</keyword>
<gene>
    <name evidence="8" type="ORF">H2O64_11260</name>
</gene>
<feature type="active site" description="Charge relay system" evidence="5">
    <location>
        <position position="309"/>
    </location>
</feature>
<dbReference type="PANTHER" id="PTHR43806:SF11">
    <property type="entry name" value="CEREVISIN-RELATED"/>
    <property type="match status" value="1"/>
</dbReference>
<feature type="signal peptide" evidence="6">
    <location>
        <begin position="1"/>
        <end position="29"/>
    </location>
</feature>
<dbReference type="EMBL" id="JACGWS010000006">
    <property type="protein sequence ID" value="MBC8755255.1"/>
    <property type="molecule type" value="Genomic_DNA"/>
</dbReference>
<keyword evidence="6" id="KW-0732">Signal</keyword>
<feature type="active site" description="Charge relay system" evidence="5">
    <location>
        <position position="87"/>
    </location>
</feature>
<name>A0ABR7Q9M3_9FLAO</name>
<dbReference type="InterPro" id="IPR050131">
    <property type="entry name" value="Peptidase_S8_subtilisin-like"/>
</dbReference>
<evidence type="ECO:0000256" key="4">
    <source>
        <dbReference type="ARBA" id="ARBA00022825"/>
    </source>
</evidence>
<protein>
    <submittedName>
        <fullName evidence="8">S8 family serine peptidase</fullName>
    </submittedName>
</protein>
<dbReference type="Gene3D" id="3.40.50.200">
    <property type="entry name" value="Peptidase S8/S53 domain"/>
    <property type="match status" value="2"/>
</dbReference>
<dbReference type="PROSITE" id="PS51892">
    <property type="entry name" value="SUBTILASE"/>
    <property type="match status" value="1"/>
</dbReference>
<dbReference type="SUPFAM" id="SSF52743">
    <property type="entry name" value="Subtilisin-like"/>
    <property type="match status" value="1"/>
</dbReference>
<dbReference type="Proteomes" id="UP000619238">
    <property type="component" value="Unassembled WGS sequence"/>
</dbReference>
<evidence type="ECO:0000313" key="9">
    <source>
        <dbReference type="Proteomes" id="UP000619238"/>
    </source>
</evidence>
<evidence type="ECO:0000256" key="5">
    <source>
        <dbReference type="PROSITE-ProRule" id="PRU01240"/>
    </source>
</evidence>
<evidence type="ECO:0000259" key="7">
    <source>
        <dbReference type="Pfam" id="PF00082"/>
    </source>
</evidence>
<feature type="chain" id="PRO_5045792922" evidence="6">
    <location>
        <begin position="30"/>
        <end position="563"/>
    </location>
</feature>
<dbReference type="PRINTS" id="PR00723">
    <property type="entry name" value="SUBTILISIN"/>
</dbReference>
<organism evidence="8 9">
    <name type="scientific">Kordia aestuariivivens</name>
    <dbReference type="NCBI Taxonomy" id="2759037"/>
    <lineage>
        <taxon>Bacteria</taxon>
        <taxon>Pseudomonadati</taxon>
        <taxon>Bacteroidota</taxon>
        <taxon>Flavobacteriia</taxon>
        <taxon>Flavobacteriales</taxon>
        <taxon>Flavobacteriaceae</taxon>
        <taxon>Kordia</taxon>
    </lineage>
</organism>
<proteinExistence type="inferred from homology"/>
<comment type="similarity">
    <text evidence="1 5">Belongs to the peptidase S8 family.</text>
</comment>
<keyword evidence="3 5" id="KW-0378">Hydrolase</keyword>
<evidence type="ECO:0000256" key="6">
    <source>
        <dbReference type="SAM" id="SignalP"/>
    </source>
</evidence>
<sequence length="563" mass="64398">MSFRGKAQACILLFSSLFLIMSCNCIVVAIQKDTVSFKRKKNLTESEKKNWHFKDVFEDSIPGINLHMAYDFLKDKKGDTVIVAVIDTELDIAQEDLKNQIWINKDEIPNNNIDDDNNGYIDDIHGWNYVGTKKGDKVPYSHFEYVRIIKKYDALFKNITSTIDVPINKKEEFNLYQKAYSEYNEKLKTVSGDIERFDVAINRYIEGVNVVKLYLPNIKKPYDKTRLDSLKKMLKNEEEIEKLQHLIIYKKYNHTLSSIRNRRRLLSEIIEYKLNFDFDERYLTNDNTDDLNDFPYGNNDVQGIRKFSHSTKMSSIIAAERNDTLVEGINDKVKIMPLSISVAGNEHDKDIALAIRYAVDNGAKVINMSIGKDFSLHPEWVYDAIKYAEKHNVLIVTSAGNDGYNLDKIENYPNDNKNDGIEFVKNFMKVGNTSYRLNLKLINSFSNYGKEEVDIFAPGTRISCLSRKRTTTDSGTSFSSAVATGVASLLFSYYPCLSPAEVKQIIMESGTSFNIMVNKPSTSKEKELVPFSSLSKSGKIVNAYNALLMAEEVSKKKKKKKRS</sequence>
<dbReference type="PANTHER" id="PTHR43806">
    <property type="entry name" value="PEPTIDASE S8"/>
    <property type="match status" value="1"/>
</dbReference>
<reference evidence="8 9" key="1">
    <citation type="submission" date="2020-07" db="EMBL/GenBank/DDBJ databases">
        <title>Description of Kordia aestuariivivens sp. nov., isolated from a tidal flat.</title>
        <authorList>
            <person name="Park S."/>
            <person name="Yoon J.-H."/>
        </authorList>
    </citation>
    <scope>NUCLEOTIDE SEQUENCE [LARGE SCALE GENOMIC DNA]</scope>
    <source>
        <strain evidence="8 9">YSTF-M3</strain>
    </source>
</reference>
<dbReference type="InterPro" id="IPR000209">
    <property type="entry name" value="Peptidase_S8/S53_dom"/>
</dbReference>
<evidence type="ECO:0000256" key="3">
    <source>
        <dbReference type="ARBA" id="ARBA00022801"/>
    </source>
</evidence>